<feature type="compositionally biased region" description="Basic and acidic residues" evidence="1">
    <location>
        <begin position="1"/>
        <end position="16"/>
    </location>
</feature>
<reference evidence="3" key="1">
    <citation type="journal article" date="2019" name="Int. J. Syst. Evol. Microbiol.">
        <title>The Global Catalogue of Microorganisms (GCM) 10K type strain sequencing project: providing services to taxonomists for standard genome sequencing and annotation.</title>
        <authorList>
            <consortium name="The Broad Institute Genomics Platform"/>
            <consortium name="The Broad Institute Genome Sequencing Center for Infectious Disease"/>
            <person name="Wu L."/>
            <person name="Ma J."/>
        </authorList>
    </citation>
    <scope>NUCLEOTIDE SEQUENCE [LARGE SCALE GENOMIC DNA]</scope>
    <source>
        <strain evidence="3">CCUG 60742</strain>
    </source>
</reference>
<proteinExistence type="predicted"/>
<comment type="caution">
    <text evidence="2">The sequence shown here is derived from an EMBL/GenBank/DDBJ whole genome shotgun (WGS) entry which is preliminary data.</text>
</comment>
<organism evidence="2 3">
    <name type="scientific">Mucilaginibacter lutimaris</name>
    <dbReference type="NCBI Taxonomy" id="931629"/>
    <lineage>
        <taxon>Bacteria</taxon>
        <taxon>Pseudomonadati</taxon>
        <taxon>Bacteroidota</taxon>
        <taxon>Sphingobacteriia</taxon>
        <taxon>Sphingobacteriales</taxon>
        <taxon>Sphingobacteriaceae</taxon>
        <taxon>Mucilaginibacter</taxon>
    </lineage>
</organism>
<name>A0ABW2Z8U1_9SPHI</name>
<evidence type="ECO:0000256" key="1">
    <source>
        <dbReference type="SAM" id="MobiDB-lite"/>
    </source>
</evidence>
<accession>A0ABW2Z8U1</accession>
<dbReference type="EMBL" id="JBHTIA010000002">
    <property type="protein sequence ID" value="MFD0763238.1"/>
    <property type="molecule type" value="Genomic_DNA"/>
</dbReference>
<keyword evidence="3" id="KW-1185">Reference proteome</keyword>
<dbReference type="Proteomes" id="UP001597073">
    <property type="component" value="Unassembled WGS sequence"/>
</dbReference>
<evidence type="ECO:0000313" key="2">
    <source>
        <dbReference type="EMBL" id="MFD0763238.1"/>
    </source>
</evidence>
<feature type="region of interest" description="Disordered" evidence="1">
    <location>
        <begin position="1"/>
        <end position="38"/>
    </location>
</feature>
<sequence>MADEEKKQNGLREKLAADGGGVRGESREKPVGFPDLSGSVNSRGGLVELLLDTSGTAEVMDWELKRTKKKKKKVRLSL</sequence>
<gene>
    <name evidence="2" type="ORF">ACFQZI_00135</name>
</gene>
<dbReference type="RefSeq" id="WP_377137124.1">
    <property type="nucleotide sequence ID" value="NZ_JBHTIA010000002.1"/>
</dbReference>
<protein>
    <submittedName>
        <fullName evidence="2">Uncharacterized protein</fullName>
    </submittedName>
</protein>
<evidence type="ECO:0000313" key="3">
    <source>
        <dbReference type="Proteomes" id="UP001597073"/>
    </source>
</evidence>